<dbReference type="VEuPathDB" id="FungiDB:I7I52_07154"/>
<proteinExistence type="predicted"/>
<dbReference type="AlphaFoldDB" id="A0A8H8CZR4"/>
<evidence type="ECO:0000313" key="2">
    <source>
        <dbReference type="Proteomes" id="UP000670092"/>
    </source>
</evidence>
<comment type="caution">
    <text evidence="1">The sequence shown here is derived from an EMBL/GenBank/DDBJ whole genome shotgun (WGS) entry which is preliminary data.</text>
</comment>
<protein>
    <submittedName>
        <fullName evidence="1">Uncharacterized protein</fullName>
    </submittedName>
</protein>
<dbReference type="EMBL" id="JAEVHI010000003">
    <property type="protein sequence ID" value="KAG5296461.1"/>
    <property type="molecule type" value="Genomic_DNA"/>
</dbReference>
<gene>
    <name evidence="1" type="ORF">I7I52_07154</name>
</gene>
<dbReference type="OrthoDB" id="4207285at2759"/>
<accession>A0A8H8CZR4</accession>
<reference evidence="1 2" key="1">
    <citation type="submission" date="2021-01" db="EMBL/GenBank/DDBJ databases">
        <title>Chromosome-level genome assembly of a human fungal pathogen reveals clustering of transcriptionally co-regulated genes.</title>
        <authorList>
            <person name="Voorhies M."/>
            <person name="Cohen S."/>
            <person name="Shea T.P."/>
            <person name="Petrus S."/>
            <person name="Munoz J.F."/>
            <person name="Poplawski S."/>
            <person name="Goldman W.E."/>
            <person name="Michael T."/>
            <person name="Cuomo C.A."/>
            <person name="Sil A."/>
            <person name="Beyhan S."/>
        </authorList>
    </citation>
    <scope>NUCLEOTIDE SEQUENCE [LARGE SCALE GENOMIC DNA]</scope>
    <source>
        <strain evidence="1 2">G184AR</strain>
    </source>
</reference>
<dbReference type="Proteomes" id="UP000670092">
    <property type="component" value="Unassembled WGS sequence"/>
</dbReference>
<sequence length="228" mass="25880">MADIEQEREKSNNKQNAIDTCSQKLQRDAETIKILERLAGRGPQHVRDAISILKSPQCTRELSVYQLFLHDILRLCDRGLVVLCAASLGKQRVAHLAEDERTGLVGYVKENKSLLGCSALESLANDYQIPLKDDPQLINPQRIDTVSIDPSRKRLKRPASKTISPPYRTKLQHNDLLSFLEKNQGRYVALAIRIPDDENESPSIEISREMCQDLIEHAMESERQRIGL</sequence>
<name>A0A8H8CZR4_AJECA</name>
<organism evidence="1 2">
    <name type="scientific">Ajellomyces capsulatus</name>
    <name type="common">Darling's disease fungus</name>
    <name type="synonym">Histoplasma capsulatum</name>
    <dbReference type="NCBI Taxonomy" id="5037"/>
    <lineage>
        <taxon>Eukaryota</taxon>
        <taxon>Fungi</taxon>
        <taxon>Dikarya</taxon>
        <taxon>Ascomycota</taxon>
        <taxon>Pezizomycotina</taxon>
        <taxon>Eurotiomycetes</taxon>
        <taxon>Eurotiomycetidae</taxon>
        <taxon>Onygenales</taxon>
        <taxon>Ajellomycetaceae</taxon>
        <taxon>Histoplasma</taxon>
    </lineage>
</organism>
<evidence type="ECO:0000313" key="1">
    <source>
        <dbReference type="EMBL" id="KAG5296461.1"/>
    </source>
</evidence>